<reference evidence="13 14" key="1">
    <citation type="submission" date="2016-10" db="EMBL/GenBank/DDBJ databases">
        <authorList>
            <person name="de Groot N.N."/>
        </authorList>
    </citation>
    <scope>NUCLEOTIDE SEQUENCE [LARGE SCALE GENOMIC DNA]</scope>
    <source>
        <strain evidence="13 14">BS3662</strain>
    </source>
</reference>
<evidence type="ECO:0000256" key="2">
    <source>
        <dbReference type="ARBA" id="ARBA00006555"/>
    </source>
</evidence>
<dbReference type="FunFam" id="3.30.1150.10:FF:000012">
    <property type="entry name" value="Energy transducer TonB"/>
    <property type="match status" value="1"/>
</dbReference>
<dbReference type="Gene3D" id="3.30.1150.10">
    <property type="match status" value="1"/>
</dbReference>
<dbReference type="SUPFAM" id="SSF74653">
    <property type="entry name" value="TolA/TonB C-terminal domain"/>
    <property type="match status" value="1"/>
</dbReference>
<dbReference type="Pfam" id="PF03544">
    <property type="entry name" value="TonB_C"/>
    <property type="match status" value="1"/>
</dbReference>
<evidence type="ECO:0000256" key="11">
    <source>
        <dbReference type="SAM" id="Phobius"/>
    </source>
</evidence>
<evidence type="ECO:0000256" key="7">
    <source>
        <dbReference type="ARBA" id="ARBA00022927"/>
    </source>
</evidence>
<protein>
    <submittedName>
        <fullName evidence="13">Protein TonB</fullName>
    </submittedName>
</protein>
<evidence type="ECO:0000256" key="1">
    <source>
        <dbReference type="ARBA" id="ARBA00004383"/>
    </source>
</evidence>
<evidence type="ECO:0000313" key="14">
    <source>
        <dbReference type="Proteomes" id="UP000198985"/>
    </source>
</evidence>
<dbReference type="GO" id="GO:0098797">
    <property type="term" value="C:plasma membrane protein complex"/>
    <property type="evidence" value="ECO:0007669"/>
    <property type="project" value="TreeGrafter"/>
</dbReference>
<keyword evidence="6 11" id="KW-0812">Transmembrane</keyword>
<keyword evidence="3" id="KW-0813">Transport</keyword>
<evidence type="ECO:0000259" key="12">
    <source>
        <dbReference type="PROSITE" id="PS52015"/>
    </source>
</evidence>
<organism evidence="13 14">
    <name type="scientific">Pseudomonas migulae</name>
    <dbReference type="NCBI Taxonomy" id="78543"/>
    <lineage>
        <taxon>Bacteria</taxon>
        <taxon>Pseudomonadati</taxon>
        <taxon>Pseudomonadota</taxon>
        <taxon>Gammaproteobacteria</taxon>
        <taxon>Pseudomonadales</taxon>
        <taxon>Pseudomonadaceae</taxon>
        <taxon>Pseudomonas</taxon>
    </lineage>
</organism>
<evidence type="ECO:0000256" key="8">
    <source>
        <dbReference type="ARBA" id="ARBA00022989"/>
    </source>
</evidence>
<evidence type="ECO:0000313" key="13">
    <source>
        <dbReference type="EMBL" id="SEE99009.1"/>
    </source>
</evidence>
<proteinExistence type="inferred from homology"/>
<gene>
    <name evidence="13" type="ORF">SAMN04490194_5839</name>
</gene>
<dbReference type="GO" id="GO:0031992">
    <property type="term" value="F:energy transducer activity"/>
    <property type="evidence" value="ECO:0007669"/>
    <property type="project" value="TreeGrafter"/>
</dbReference>
<dbReference type="RefSeq" id="WP_084322403.1">
    <property type="nucleotide sequence ID" value="NZ_FNTY01000002.1"/>
</dbReference>
<feature type="domain" description="TonB C-terminal" evidence="12">
    <location>
        <begin position="200"/>
        <end position="296"/>
    </location>
</feature>
<dbReference type="NCBIfam" id="TIGR01352">
    <property type="entry name" value="tonB_Cterm"/>
    <property type="match status" value="1"/>
</dbReference>
<dbReference type="GO" id="GO:0055085">
    <property type="term" value="P:transmembrane transport"/>
    <property type="evidence" value="ECO:0007669"/>
    <property type="project" value="InterPro"/>
</dbReference>
<dbReference type="InterPro" id="IPR037682">
    <property type="entry name" value="TonB_C"/>
</dbReference>
<dbReference type="GO" id="GO:0015031">
    <property type="term" value="P:protein transport"/>
    <property type="evidence" value="ECO:0007669"/>
    <property type="project" value="UniProtKB-KW"/>
</dbReference>
<feature type="region of interest" description="Disordered" evidence="10">
    <location>
        <begin position="94"/>
        <end position="147"/>
    </location>
</feature>
<keyword evidence="7" id="KW-0653">Protein transport</keyword>
<feature type="compositionally biased region" description="Low complexity" evidence="10">
    <location>
        <begin position="118"/>
        <end position="129"/>
    </location>
</feature>
<dbReference type="InterPro" id="IPR051045">
    <property type="entry name" value="TonB-dependent_transducer"/>
</dbReference>
<keyword evidence="4" id="KW-1003">Cell membrane</keyword>
<evidence type="ECO:0000256" key="10">
    <source>
        <dbReference type="SAM" id="MobiDB-lite"/>
    </source>
</evidence>
<dbReference type="EMBL" id="FNTY01000002">
    <property type="protein sequence ID" value="SEE99009.1"/>
    <property type="molecule type" value="Genomic_DNA"/>
</dbReference>
<evidence type="ECO:0000256" key="6">
    <source>
        <dbReference type="ARBA" id="ARBA00022692"/>
    </source>
</evidence>
<comment type="similarity">
    <text evidence="2">Belongs to the TonB family.</text>
</comment>
<evidence type="ECO:0000256" key="5">
    <source>
        <dbReference type="ARBA" id="ARBA00022519"/>
    </source>
</evidence>
<dbReference type="PANTHER" id="PTHR33446:SF11">
    <property type="entry name" value="TONB3"/>
    <property type="match status" value="1"/>
</dbReference>
<dbReference type="PROSITE" id="PS52015">
    <property type="entry name" value="TONB_CTD"/>
    <property type="match status" value="1"/>
</dbReference>
<evidence type="ECO:0000256" key="9">
    <source>
        <dbReference type="ARBA" id="ARBA00023136"/>
    </source>
</evidence>
<evidence type="ECO:0000256" key="4">
    <source>
        <dbReference type="ARBA" id="ARBA00022475"/>
    </source>
</evidence>
<feature type="transmembrane region" description="Helical" evidence="11">
    <location>
        <begin position="24"/>
        <end position="45"/>
    </location>
</feature>
<dbReference type="AlphaFoldDB" id="A0A1H5NBJ5"/>
<keyword evidence="8 11" id="KW-1133">Transmembrane helix</keyword>
<keyword evidence="9 11" id="KW-0472">Membrane</keyword>
<dbReference type="InterPro" id="IPR006260">
    <property type="entry name" value="TonB/TolA_C"/>
</dbReference>
<comment type="subcellular location">
    <subcellularLocation>
        <location evidence="1">Cell inner membrane</location>
        <topology evidence="1">Single-pass membrane protein</topology>
        <orientation evidence="1">Periplasmic side</orientation>
    </subcellularLocation>
</comment>
<dbReference type="Proteomes" id="UP000198985">
    <property type="component" value="Unassembled WGS sequence"/>
</dbReference>
<evidence type="ECO:0000256" key="3">
    <source>
        <dbReference type="ARBA" id="ARBA00022448"/>
    </source>
</evidence>
<accession>A0A1H5NBJ5</accession>
<sequence length="298" mass="32931">MTLPSDLPAELAHRGVRPADRLGFTLFLATLIHLALLLGVGFTMVEPKQISKTLEITLATFKSEKKPTKADFLAQENQEGSGTLDKKAIPKTTEVAPFQDNKVQKVTPPPAAKPEVQAPPKAAVTTVAPKPKKAAAKTEEPKPVTKPAVAAPTFDSEQLSSDIASLEAELANEQQLYAKRPRIHRLSAASTMRDKGAWYKDEWRKKVERIGNLNYPDEARRKQIYGNLRLMVSINRDGSLYEVLVLESSGQPLLDQAAQRIVRLAAPFSPFTGDLSDIDRLEIIRTWKFARGDRLSSN</sequence>
<keyword evidence="5" id="KW-0997">Cell inner membrane</keyword>
<dbReference type="PANTHER" id="PTHR33446">
    <property type="entry name" value="PROTEIN TONB-RELATED"/>
    <property type="match status" value="1"/>
</dbReference>
<name>A0A1H5NBJ5_9PSED</name>